<evidence type="ECO:0008006" key="3">
    <source>
        <dbReference type="Google" id="ProtNLM"/>
    </source>
</evidence>
<organism evidence="1 2">
    <name type="scientific">Microtetraspora glauca</name>
    <dbReference type="NCBI Taxonomy" id="1996"/>
    <lineage>
        <taxon>Bacteria</taxon>
        <taxon>Bacillati</taxon>
        <taxon>Actinomycetota</taxon>
        <taxon>Actinomycetes</taxon>
        <taxon>Streptosporangiales</taxon>
        <taxon>Streptosporangiaceae</taxon>
        <taxon>Microtetraspora</taxon>
    </lineage>
</organism>
<reference evidence="1 2" key="1">
    <citation type="submission" date="2024-06" db="EMBL/GenBank/DDBJ databases">
        <title>The Natural Products Discovery Center: Release of the First 8490 Sequenced Strains for Exploring Actinobacteria Biosynthetic Diversity.</title>
        <authorList>
            <person name="Kalkreuter E."/>
            <person name="Kautsar S.A."/>
            <person name="Yang D."/>
            <person name="Bader C.D."/>
            <person name="Teijaro C.N."/>
            <person name="Fluegel L."/>
            <person name="Davis C.M."/>
            <person name="Simpson J.R."/>
            <person name="Lauterbach L."/>
            <person name="Steele A.D."/>
            <person name="Gui C."/>
            <person name="Meng S."/>
            <person name="Li G."/>
            <person name="Viehrig K."/>
            <person name="Ye F."/>
            <person name="Su P."/>
            <person name="Kiefer A.F."/>
            <person name="Nichols A."/>
            <person name="Cepeda A.J."/>
            <person name="Yan W."/>
            <person name="Fan B."/>
            <person name="Jiang Y."/>
            <person name="Adhikari A."/>
            <person name="Zheng C.-J."/>
            <person name="Schuster L."/>
            <person name="Cowan T.M."/>
            <person name="Smanski M.J."/>
            <person name="Chevrette M.G."/>
            <person name="De Carvalho L.P.S."/>
            <person name="Shen B."/>
        </authorList>
    </citation>
    <scope>NUCLEOTIDE SEQUENCE [LARGE SCALE GENOMIC DNA]</scope>
    <source>
        <strain evidence="1 2">NPDC050100</strain>
    </source>
</reference>
<dbReference type="EMBL" id="JBFALK010000035">
    <property type="protein sequence ID" value="MEV0974784.1"/>
    <property type="molecule type" value="Genomic_DNA"/>
</dbReference>
<proteinExistence type="predicted"/>
<name>A0ABV3GT43_MICGL</name>
<evidence type="ECO:0000313" key="1">
    <source>
        <dbReference type="EMBL" id="MEV0974784.1"/>
    </source>
</evidence>
<dbReference type="Proteomes" id="UP001551675">
    <property type="component" value="Unassembled WGS sequence"/>
</dbReference>
<protein>
    <recommendedName>
        <fullName evidence="3">Septum formation-related domain-containing protein</fullName>
    </recommendedName>
</protein>
<evidence type="ECO:0000313" key="2">
    <source>
        <dbReference type="Proteomes" id="UP001551675"/>
    </source>
</evidence>
<dbReference type="RefSeq" id="WP_358141791.1">
    <property type="nucleotide sequence ID" value="NZ_JBFALK010000035.1"/>
</dbReference>
<comment type="caution">
    <text evidence="1">The sequence shown here is derived from an EMBL/GenBank/DDBJ whole genome shotgun (WGS) entry which is preliminary data.</text>
</comment>
<gene>
    <name evidence="1" type="ORF">AB0I59_39860</name>
</gene>
<sequence length="317" mass="34015">MPTKRWTKQLVLVAAVTLAAAAVLIWQPWREALPVPVACPERWGGDADGFGFGGWVPAAADLPGVEESLVPGTPIEVMICAYPGSNTHPGNERLAGSRILTGGAEQMARDLAYLPVGADLGGCTLMGGPMTSYLIRFTYPDQRRLWVGSADEVNACVTTTNGTATSRAYVGRDITAAYRSGTWTLKGPEDPCRDPGARRGQNVRMVPDDPTSVLICWDNAKIAYTERAPRARYGRDVAKSLTAALNSVDILPSRPGCRRDDSASDQRTFRLMFGYPDGPAARVTVMLGCAPAIANGLLQADIDDSVRRQVTRLAPPQ</sequence>
<keyword evidence="2" id="KW-1185">Reference proteome</keyword>
<accession>A0ABV3GT43</accession>